<dbReference type="EMBL" id="LHPH01000005">
    <property type="protein sequence ID" value="KPH64369.1"/>
    <property type="molecule type" value="Genomic_DNA"/>
</dbReference>
<keyword evidence="3" id="KW-0238">DNA-binding</keyword>
<evidence type="ECO:0000256" key="2">
    <source>
        <dbReference type="ARBA" id="ARBA00022747"/>
    </source>
</evidence>
<evidence type="ECO:0000313" key="6">
    <source>
        <dbReference type="Proteomes" id="UP000037848"/>
    </source>
</evidence>
<dbReference type="CDD" id="cd17515">
    <property type="entry name" value="RMtype1_S_MjaORF132P_Sau1132ORF3780P-TRD1-CR1_like"/>
    <property type="match status" value="1"/>
</dbReference>
<evidence type="ECO:0000256" key="3">
    <source>
        <dbReference type="ARBA" id="ARBA00023125"/>
    </source>
</evidence>
<keyword evidence="2" id="KW-0680">Restriction system</keyword>
<dbReference type="Pfam" id="PF01420">
    <property type="entry name" value="Methylase_S"/>
    <property type="match status" value="2"/>
</dbReference>
<feature type="domain" description="Type I restriction modification DNA specificity" evidence="4">
    <location>
        <begin position="10"/>
        <end position="159"/>
    </location>
</feature>
<dbReference type="PATRIC" id="fig|187330.3.peg.3210"/>
<dbReference type="AlphaFoldDB" id="A0A0N0M193"/>
<dbReference type="STRING" id="187330.AMS58_03190"/>
<accession>A0A0N0M193</accession>
<dbReference type="InterPro" id="IPR000055">
    <property type="entry name" value="Restrct_endonuc_typeI_TRD"/>
</dbReference>
<reference evidence="5 6" key="1">
    <citation type="submission" date="2015-08" db="EMBL/GenBank/DDBJ databases">
        <title>Draft Genome Sequence of Pseudoalteromonas porphyrae UCD-SED14.</title>
        <authorList>
            <person name="Coil D.A."/>
            <person name="Jospin G."/>
            <person name="Lee R.D."/>
            <person name="Eisen J.A."/>
        </authorList>
    </citation>
    <scope>NUCLEOTIDE SEQUENCE [LARGE SCALE GENOMIC DNA]</scope>
    <source>
        <strain evidence="5 6">UCD-SED14</strain>
    </source>
</reference>
<dbReference type="InterPro" id="IPR044946">
    <property type="entry name" value="Restrct_endonuc_typeI_TRD_sf"/>
</dbReference>
<dbReference type="PANTHER" id="PTHR30408">
    <property type="entry name" value="TYPE-1 RESTRICTION ENZYME ECOKI SPECIFICITY PROTEIN"/>
    <property type="match status" value="1"/>
</dbReference>
<evidence type="ECO:0000313" key="5">
    <source>
        <dbReference type="EMBL" id="KPH64369.1"/>
    </source>
</evidence>
<evidence type="ECO:0000256" key="1">
    <source>
        <dbReference type="ARBA" id="ARBA00010923"/>
    </source>
</evidence>
<evidence type="ECO:0000259" key="4">
    <source>
        <dbReference type="Pfam" id="PF01420"/>
    </source>
</evidence>
<comment type="caution">
    <text evidence="5">The sequence shown here is derived from an EMBL/GenBank/DDBJ whole genome shotgun (WGS) entry which is preliminary data.</text>
</comment>
<dbReference type="GO" id="GO:0003677">
    <property type="term" value="F:DNA binding"/>
    <property type="evidence" value="ECO:0007669"/>
    <property type="project" value="UniProtKB-KW"/>
</dbReference>
<dbReference type="PANTHER" id="PTHR30408:SF12">
    <property type="entry name" value="TYPE I RESTRICTION ENZYME MJAVIII SPECIFICITY SUBUNIT"/>
    <property type="match status" value="1"/>
</dbReference>
<gene>
    <name evidence="5" type="ORF">ADS77_06155</name>
</gene>
<keyword evidence="6" id="KW-1185">Reference proteome</keyword>
<name>A0A0N0M193_9GAMM</name>
<dbReference type="InterPro" id="IPR052021">
    <property type="entry name" value="Type-I_RS_S_subunit"/>
</dbReference>
<dbReference type="GO" id="GO:0009307">
    <property type="term" value="P:DNA restriction-modification system"/>
    <property type="evidence" value="ECO:0007669"/>
    <property type="project" value="UniProtKB-KW"/>
</dbReference>
<organism evidence="5 6">
    <name type="scientific">Pseudoalteromonas porphyrae</name>
    <dbReference type="NCBI Taxonomy" id="187330"/>
    <lineage>
        <taxon>Bacteria</taxon>
        <taxon>Pseudomonadati</taxon>
        <taxon>Pseudomonadota</taxon>
        <taxon>Gammaproteobacteria</taxon>
        <taxon>Alteromonadales</taxon>
        <taxon>Pseudoalteromonadaceae</taxon>
        <taxon>Pseudoalteromonas</taxon>
    </lineage>
</organism>
<protein>
    <recommendedName>
        <fullName evidence="4">Type I restriction modification DNA specificity domain-containing protein</fullName>
    </recommendedName>
</protein>
<dbReference type="CDD" id="cd17256">
    <property type="entry name" value="RMtype1_S_EcoJA65PI-TRD1-CR1_like"/>
    <property type="match status" value="1"/>
</dbReference>
<feature type="domain" description="Type I restriction modification DNA specificity" evidence="4">
    <location>
        <begin position="181"/>
        <end position="336"/>
    </location>
</feature>
<sequence length="371" mass="41803">MPKGSGYSESKTAYPYIRVTDFKNNSVRNSGLVYIEKEIQKKIARYTISCDDVYISIAGTIGIVGIIPEQLDGANLTENAAKLVINNKGQLDKNYLVRFLSTAGQAQIHERKKTTSQPKLALFRIEEVEIPLPPLDEQKRIAAILDKADAIRRKRQQAIQLADDFLRSVFLDMFGDPVTNPKGWEVKKFSDLGNWASGGTPSRSVSGYFEGEINWFSARELNHRYLNESVEKITDEALSKSAAKIFPAGSMLVGMYDTAAFKISILNVASASNQACANIIPNEKIDIEWFFSFIEFSKETYLRQRRGVRQQNLNLGMIKDFDLPLPPKTEQEKFVKLAHKTMQMKERNYSSLSNSLDNFNSLSQKAFAGEL</sequence>
<dbReference type="Gene3D" id="3.90.220.20">
    <property type="entry name" value="DNA methylase specificity domains"/>
    <property type="match status" value="2"/>
</dbReference>
<dbReference type="Proteomes" id="UP000037848">
    <property type="component" value="Unassembled WGS sequence"/>
</dbReference>
<dbReference type="REBASE" id="146327">
    <property type="entry name" value="S.PpeSED14ORF6150P"/>
</dbReference>
<proteinExistence type="inferred from homology"/>
<comment type="similarity">
    <text evidence="1">Belongs to the type-I restriction system S methylase family.</text>
</comment>
<dbReference type="SUPFAM" id="SSF116734">
    <property type="entry name" value="DNA methylase specificity domain"/>
    <property type="match status" value="2"/>
</dbReference>